<dbReference type="AlphaFoldDB" id="A0A5B7IWA9"/>
<evidence type="ECO:0000256" key="1">
    <source>
        <dbReference type="SAM" id="MobiDB-lite"/>
    </source>
</evidence>
<evidence type="ECO:0000313" key="3">
    <source>
        <dbReference type="Proteomes" id="UP000324222"/>
    </source>
</evidence>
<keyword evidence="3" id="KW-1185">Reference proteome</keyword>
<feature type="region of interest" description="Disordered" evidence="1">
    <location>
        <begin position="1"/>
        <end position="62"/>
    </location>
</feature>
<sequence length="62" mass="7159">MDMEEGSGWTGQGDVRKEREGVMKGRNKGRDGKLDGDAEGRKEQTRRRHEKDDERGRIERGE</sequence>
<comment type="caution">
    <text evidence="2">The sequence shown here is derived from an EMBL/GenBank/DDBJ whole genome shotgun (WGS) entry which is preliminary data.</text>
</comment>
<feature type="compositionally biased region" description="Basic and acidic residues" evidence="1">
    <location>
        <begin position="14"/>
        <end position="43"/>
    </location>
</feature>
<protein>
    <submittedName>
        <fullName evidence="2">Uncharacterized protein</fullName>
    </submittedName>
</protein>
<organism evidence="2 3">
    <name type="scientific">Portunus trituberculatus</name>
    <name type="common">Swimming crab</name>
    <name type="synonym">Neptunus trituberculatus</name>
    <dbReference type="NCBI Taxonomy" id="210409"/>
    <lineage>
        <taxon>Eukaryota</taxon>
        <taxon>Metazoa</taxon>
        <taxon>Ecdysozoa</taxon>
        <taxon>Arthropoda</taxon>
        <taxon>Crustacea</taxon>
        <taxon>Multicrustacea</taxon>
        <taxon>Malacostraca</taxon>
        <taxon>Eumalacostraca</taxon>
        <taxon>Eucarida</taxon>
        <taxon>Decapoda</taxon>
        <taxon>Pleocyemata</taxon>
        <taxon>Brachyura</taxon>
        <taxon>Eubrachyura</taxon>
        <taxon>Portunoidea</taxon>
        <taxon>Portunidae</taxon>
        <taxon>Portuninae</taxon>
        <taxon>Portunus</taxon>
    </lineage>
</organism>
<reference evidence="2 3" key="1">
    <citation type="submission" date="2019-05" db="EMBL/GenBank/DDBJ databases">
        <title>Another draft genome of Portunus trituberculatus and its Hox gene families provides insights of decapod evolution.</title>
        <authorList>
            <person name="Jeong J.-H."/>
            <person name="Song I."/>
            <person name="Kim S."/>
            <person name="Choi T."/>
            <person name="Kim D."/>
            <person name="Ryu S."/>
            <person name="Kim W."/>
        </authorList>
    </citation>
    <scope>NUCLEOTIDE SEQUENCE [LARGE SCALE GENOMIC DNA]</scope>
    <source>
        <tissue evidence="2">Muscle</tissue>
    </source>
</reference>
<dbReference type="Proteomes" id="UP000324222">
    <property type="component" value="Unassembled WGS sequence"/>
</dbReference>
<gene>
    <name evidence="2" type="ORF">E2C01_080504</name>
</gene>
<proteinExistence type="predicted"/>
<feature type="compositionally biased region" description="Basic and acidic residues" evidence="1">
    <location>
        <begin position="50"/>
        <end position="62"/>
    </location>
</feature>
<accession>A0A5B7IWA9</accession>
<evidence type="ECO:0000313" key="2">
    <source>
        <dbReference type="EMBL" id="MPC85717.1"/>
    </source>
</evidence>
<name>A0A5B7IWA9_PORTR</name>
<dbReference type="EMBL" id="VSRR010069331">
    <property type="protein sequence ID" value="MPC85717.1"/>
    <property type="molecule type" value="Genomic_DNA"/>
</dbReference>